<proteinExistence type="predicted"/>
<dbReference type="EMBL" id="DS989841">
    <property type="protein sequence ID" value="EDX78751.1"/>
    <property type="molecule type" value="Genomic_DNA"/>
</dbReference>
<dbReference type="HOGENOM" id="CLU_036803_1_0_3"/>
<feature type="transmembrane region" description="Helical" evidence="1">
    <location>
        <begin position="461"/>
        <end position="482"/>
    </location>
</feature>
<dbReference type="STRING" id="118168.MC7420_7404"/>
<keyword evidence="1" id="KW-0472">Membrane</keyword>
<gene>
    <name evidence="2" type="ORF">MC7420_7404</name>
</gene>
<dbReference type="eggNOG" id="ENOG502ZAHQ">
    <property type="taxonomic scope" value="Bacteria"/>
</dbReference>
<evidence type="ECO:0000313" key="2">
    <source>
        <dbReference type="EMBL" id="EDX78751.1"/>
    </source>
</evidence>
<protein>
    <submittedName>
        <fullName evidence="2">Uncharacterized protein</fullName>
    </submittedName>
</protein>
<dbReference type="AlphaFoldDB" id="B4VI06"/>
<keyword evidence="1" id="KW-0812">Transmembrane</keyword>
<evidence type="ECO:0000313" key="3">
    <source>
        <dbReference type="Proteomes" id="UP000003835"/>
    </source>
</evidence>
<keyword evidence="3" id="KW-1185">Reference proteome</keyword>
<dbReference type="RefSeq" id="WP_006098228.1">
    <property type="nucleotide sequence ID" value="NZ_DS989841.1"/>
</dbReference>
<name>B4VI06_9CYAN</name>
<sequence>MKVANPKLTLYAFHLRNNLAQGEEQPVDDANHLWEQCQQLGKKLNVPRLESLLDRLQDSQGKIGISPNWDNPKSDYLELLQPEHLLSFSAINNGSSLQLRGEVYPLQIHDTYAVDITLRYPYPHVEIDQLAGLNPQGCLQIAQSNSLLGQTLVLFAQPEGKLNDIQAFTDNCLNAIVPELDRQNYRLSAQGKFLGSPIFEYNNIQENPAQLSHILIWLNYHPQTETLETAVDYGQPLINLLCCRSKILYTYSESRWCNQQARKLYRQLDGKAKGLKNLPLEPTQRLKQLKEWLTELSQTAFDYANHLRDLEIHRNTIETNNKNYQFWLDQLKFISLEKEDNLELLQQFISHNLERFIEQINTDLSCLLPSQQLFQQMIETIRGIVETEQAESDRATESAAQKRQQRLELLIAVVSTGLAVSGISSQVTSEPVKTIITKNQPSDSPEAVIPIYLSYYNFLDVLFHIIVGVLIALPVGLIVWWMQKRSNRTR</sequence>
<keyword evidence="1" id="KW-1133">Transmembrane helix</keyword>
<dbReference type="Proteomes" id="UP000003835">
    <property type="component" value="Unassembled WGS sequence"/>
</dbReference>
<evidence type="ECO:0000256" key="1">
    <source>
        <dbReference type="SAM" id="Phobius"/>
    </source>
</evidence>
<accession>B4VI06</accession>
<organism evidence="2 3">
    <name type="scientific">Coleofasciculus chthonoplastes PCC 7420</name>
    <dbReference type="NCBI Taxonomy" id="118168"/>
    <lineage>
        <taxon>Bacteria</taxon>
        <taxon>Bacillati</taxon>
        <taxon>Cyanobacteriota</taxon>
        <taxon>Cyanophyceae</taxon>
        <taxon>Coleofasciculales</taxon>
        <taxon>Coleofasciculaceae</taxon>
        <taxon>Coleofasciculus</taxon>
    </lineage>
</organism>
<reference evidence="2 3" key="1">
    <citation type="submission" date="2008-07" db="EMBL/GenBank/DDBJ databases">
        <authorList>
            <person name="Tandeau de Marsac N."/>
            <person name="Ferriera S."/>
            <person name="Johnson J."/>
            <person name="Kravitz S."/>
            <person name="Beeson K."/>
            <person name="Sutton G."/>
            <person name="Rogers Y.-H."/>
            <person name="Friedman R."/>
            <person name="Frazier M."/>
            <person name="Venter J.C."/>
        </authorList>
    </citation>
    <scope>NUCLEOTIDE SEQUENCE [LARGE SCALE GENOMIC DNA]</scope>
    <source>
        <strain evidence="2 3">PCC 7420</strain>
    </source>
</reference>
<dbReference type="OrthoDB" id="448901at2"/>